<organism evidence="2">
    <name type="scientific">Uncinula necator</name>
    <name type="common">Grape powdery mildew</name>
    <dbReference type="NCBI Taxonomy" id="52586"/>
    <lineage>
        <taxon>Eukaryota</taxon>
        <taxon>Fungi</taxon>
        <taxon>Dikarya</taxon>
        <taxon>Ascomycota</taxon>
        <taxon>Pezizomycotina</taxon>
        <taxon>Leotiomycetes</taxon>
        <taxon>Erysiphales</taxon>
        <taxon>Erysiphaceae</taxon>
        <taxon>Erysiphe</taxon>
    </lineage>
</organism>
<proteinExistence type="predicted"/>
<keyword evidence="2" id="KW-0378">Hydrolase</keyword>
<dbReference type="Pfam" id="PF00961">
    <property type="entry name" value="LAGLIDADG_1"/>
    <property type="match status" value="1"/>
</dbReference>
<gene>
    <name evidence="2" type="primary">rns-i4</name>
</gene>
<dbReference type="EMBL" id="MT880588">
    <property type="protein sequence ID" value="QQY98189.1"/>
    <property type="molecule type" value="Genomic_DNA"/>
</dbReference>
<dbReference type="SUPFAM" id="SSF55608">
    <property type="entry name" value="Homing endonucleases"/>
    <property type="match status" value="1"/>
</dbReference>
<dbReference type="RefSeq" id="YP_010119136.1">
    <property type="nucleotide sequence ID" value="NC_056146.1"/>
</dbReference>
<keyword evidence="2" id="KW-0496">Mitochondrion</keyword>
<dbReference type="InterPro" id="IPR027434">
    <property type="entry name" value="Homing_endonucl"/>
</dbReference>
<accession>A0A7U1GG58</accession>
<protein>
    <submittedName>
        <fullName evidence="2">LAGLIDADG endonuclease domain-containing protein</fullName>
    </submittedName>
</protein>
<geneLocation type="mitochondrion" evidence="2"/>
<evidence type="ECO:0000313" key="2">
    <source>
        <dbReference type="EMBL" id="QQY98189.1"/>
    </source>
</evidence>
<evidence type="ECO:0000259" key="1">
    <source>
        <dbReference type="Pfam" id="PF00961"/>
    </source>
</evidence>
<keyword evidence="2" id="KW-0255">Endonuclease</keyword>
<feature type="domain" description="Homing endonuclease LAGLIDADG" evidence="1">
    <location>
        <begin position="3"/>
        <end position="38"/>
    </location>
</feature>
<name>A0A7U1GG58_UNCNE</name>
<reference evidence="2" key="1">
    <citation type="submission" date="2020-08" db="EMBL/GenBank/DDBJ databases">
        <title>Mitochondrial genome sequences of powdery mildew pathogens.</title>
        <authorList>
            <person name="Zaccaron A."/>
            <person name="Stergiopoulos I."/>
        </authorList>
    </citation>
    <scope>NUCLEOTIDE SEQUENCE</scope>
    <source>
        <strain evidence="2">C</strain>
    </source>
</reference>
<sequence>MRKGGLACDYKMADFNDIYNKLVPFFNKYPLYGTKLLNKFKQAAGIIKHKEHLTQQGLTKLQAINSAP</sequence>
<dbReference type="Gene3D" id="3.10.28.10">
    <property type="entry name" value="Homing endonucleases"/>
    <property type="match status" value="1"/>
</dbReference>
<dbReference type="GeneID" id="65320117"/>
<dbReference type="AlphaFoldDB" id="A0A7U1GG58"/>
<dbReference type="InterPro" id="IPR004860">
    <property type="entry name" value="LAGLIDADG_dom"/>
</dbReference>
<keyword evidence="2" id="KW-0540">Nuclease</keyword>
<dbReference type="GO" id="GO:0004519">
    <property type="term" value="F:endonuclease activity"/>
    <property type="evidence" value="ECO:0007669"/>
    <property type="project" value="UniProtKB-KW"/>
</dbReference>